<dbReference type="AlphaFoldDB" id="A0A1J1I137"/>
<protein>
    <submittedName>
        <fullName evidence="1">CLUMA_CG006843, isoform A</fullName>
    </submittedName>
</protein>
<dbReference type="Proteomes" id="UP000183832">
    <property type="component" value="Unassembled WGS sequence"/>
</dbReference>
<evidence type="ECO:0000313" key="2">
    <source>
        <dbReference type="Proteomes" id="UP000183832"/>
    </source>
</evidence>
<sequence length="63" mass="7486">MALACENLLLWQQKISLFECCFMFLLKLSTKRSEPFLKLLKIFKQNLLNICGQHENNSMMFKD</sequence>
<proteinExistence type="predicted"/>
<name>A0A1J1I137_9DIPT</name>
<accession>A0A1J1I137</accession>
<evidence type="ECO:0000313" key="1">
    <source>
        <dbReference type="EMBL" id="CRK93300.1"/>
    </source>
</evidence>
<dbReference type="EMBL" id="CVRI01000037">
    <property type="protein sequence ID" value="CRK93300.1"/>
    <property type="molecule type" value="Genomic_DNA"/>
</dbReference>
<keyword evidence="2" id="KW-1185">Reference proteome</keyword>
<gene>
    <name evidence="1" type="ORF">CLUMA_CG006843</name>
</gene>
<reference evidence="1 2" key="1">
    <citation type="submission" date="2015-04" db="EMBL/GenBank/DDBJ databases">
        <authorList>
            <person name="Syromyatnikov M.Y."/>
            <person name="Popov V.N."/>
        </authorList>
    </citation>
    <scope>NUCLEOTIDE SEQUENCE [LARGE SCALE GENOMIC DNA]</scope>
</reference>
<organism evidence="1 2">
    <name type="scientific">Clunio marinus</name>
    <dbReference type="NCBI Taxonomy" id="568069"/>
    <lineage>
        <taxon>Eukaryota</taxon>
        <taxon>Metazoa</taxon>
        <taxon>Ecdysozoa</taxon>
        <taxon>Arthropoda</taxon>
        <taxon>Hexapoda</taxon>
        <taxon>Insecta</taxon>
        <taxon>Pterygota</taxon>
        <taxon>Neoptera</taxon>
        <taxon>Endopterygota</taxon>
        <taxon>Diptera</taxon>
        <taxon>Nematocera</taxon>
        <taxon>Chironomoidea</taxon>
        <taxon>Chironomidae</taxon>
        <taxon>Clunio</taxon>
    </lineage>
</organism>